<evidence type="ECO:0000313" key="2">
    <source>
        <dbReference type="Proteomes" id="UP000005824"/>
    </source>
</evidence>
<dbReference type="EMBL" id="ABVL01000010">
    <property type="protein sequence ID" value="EDY18985.1"/>
    <property type="molecule type" value="Genomic_DNA"/>
</dbReference>
<comment type="caution">
    <text evidence="1">The sequence shown here is derived from an EMBL/GenBank/DDBJ whole genome shotgun (WGS) entry which is preliminary data.</text>
</comment>
<name>B4D405_9BACT</name>
<reference evidence="1 2" key="1">
    <citation type="journal article" date="2011" name="J. Bacteriol.">
        <title>Genome sequence of Chthoniobacter flavus Ellin428, an aerobic heterotrophic soil bacterium.</title>
        <authorList>
            <person name="Kant R."/>
            <person name="van Passel M.W."/>
            <person name="Palva A."/>
            <person name="Lucas S."/>
            <person name="Lapidus A."/>
            <person name="Glavina Del Rio T."/>
            <person name="Dalin E."/>
            <person name="Tice H."/>
            <person name="Bruce D."/>
            <person name="Goodwin L."/>
            <person name="Pitluck S."/>
            <person name="Larimer F.W."/>
            <person name="Land M.L."/>
            <person name="Hauser L."/>
            <person name="Sangwan P."/>
            <person name="de Vos W.M."/>
            <person name="Janssen P.H."/>
            <person name="Smidt H."/>
        </authorList>
    </citation>
    <scope>NUCLEOTIDE SEQUENCE [LARGE SCALE GENOMIC DNA]</scope>
    <source>
        <strain evidence="1 2">Ellin428</strain>
    </source>
</reference>
<dbReference type="Proteomes" id="UP000005824">
    <property type="component" value="Unassembled WGS sequence"/>
</dbReference>
<dbReference type="InParanoid" id="B4D405"/>
<evidence type="ECO:0000313" key="1">
    <source>
        <dbReference type="EMBL" id="EDY18985.1"/>
    </source>
</evidence>
<dbReference type="InterPro" id="IPR018759">
    <property type="entry name" value="BBP2_2"/>
</dbReference>
<organism evidence="1 2">
    <name type="scientific">Chthoniobacter flavus Ellin428</name>
    <dbReference type="NCBI Taxonomy" id="497964"/>
    <lineage>
        <taxon>Bacteria</taxon>
        <taxon>Pseudomonadati</taxon>
        <taxon>Verrucomicrobiota</taxon>
        <taxon>Spartobacteria</taxon>
        <taxon>Chthoniobacterales</taxon>
        <taxon>Chthoniobacteraceae</taxon>
        <taxon>Chthoniobacter</taxon>
    </lineage>
</organism>
<accession>B4D405</accession>
<gene>
    <name evidence="1" type="ORF">CfE428DRAFT_3643</name>
</gene>
<keyword evidence="2" id="KW-1185">Reference proteome</keyword>
<dbReference type="STRING" id="497964.CfE428DRAFT_3643"/>
<proteinExistence type="predicted"/>
<sequence>MVGKPCASRAQDFFRDLGTSRSSGGIGPVVPSDYTYENASPSGLRPLRPGQDLSVTEAQEEEDKFNFALGNFRFGAALGVGIEFNDNIKLSQNDRISDFIFRPVLNLDSEWRLSDLNTLRFNIGLSYAKYFQHSEFDTDGVLISPTSEIAFTMYTGPVKWTVRDRGSYQEDTYDIPDVSGVPQYKRWENQAGLDADWAINQSFDLTVGYDHYNLWTTGNSGQQDLTGFQLQDRAIDTIFVKPSWQMNPAIKVGVNASYSFIDFKDPARSDGEGLLAGPFIEWQISEYTNLYLEGGYQSLTFDHASNFEDAAINQLGLSATDAAAVRASVQDSEDSHSYYVKFEINNRPSEFFKHRLSFSKTSEVGFLSDFITLYNVEYDADWKVTEKLELGPTVFYEHYTTSGSLGEKADRIGAAIGLRYHIRNNLTLGLDYRYIWKNSNLDGLDYYQNLVFLSLYYKF</sequence>
<dbReference type="Pfam" id="PF10082">
    <property type="entry name" value="BBP2_2"/>
    <property type="match status" value="1"/>
</dbReference>
<dbReference type="eggNOG" id="ENOG5033Z30">
    <property type="taxonomic scope" value="Bacteria"/>
</dbReference>
<dbReference type="AlphaFoldDB" id="B4D405"/>
<protein>
    <submittedName>
        <fullName evidence="1">Uncharacterized protein</fullName>
    </submittedName>
</protein>
<dbReference type="SUPFAM" id="SSF56935">
    <property type="entry name" value="Porins"/>
    <property type="match status" value="2"/>
</dbReference>